<organism evidence="1 2">
    <name type="scientific">Sulfuriroseicoccus oceanibius</name>
    <dbReference type="NCBI Taxonomy" id="2707525"/>
    <lineage>
        <taxon>Bacteria</taxon>
        <taxon>Pseudomonadati</taxon>
        <taxon>Verrucomicrobiota</taxon>
        <taxon>Verrucomicrobiia</taxon>
        <taxon>Verrucomicrobiales</taxon>
        <taxon>Verrucomicrobiaceae</taxon>
        <taxon>Sulfuriroseicoccus</taxon>
    </lineage>
</organism>
<dbReference type="EMBL" id="CP066776">
    <property type="protein sequence ID" value="QQL43697.1"/>
    <property type="molecule type" value="Genomic_DNA"/>
</dbReference>
<protein>
    <submittedName>
        <fullName evidence="1">Uncharacterized protein</fullName>
    </submittedName>
</protein>
<dbReference type="KEGG" id="soa:G3M56_007230"/>
<evidence type="ECO:0000313" key="2">
    <source>
        <dbReference type="Proteomes" id="UP000475117"/>
    </source>
</evidence>
<sequence>MDDKLRISSEDEDDRAIHDLVRVLRMCRPTEPTGSVLSFAPDYVRTHEFPASMPLSRRIEVMRRLHSEAWWKWVKSEDAVHGRRQFLRDFELASALRLRELEAETQGAAPVSDSARRLVCKLAERLAGALHPRPIVRFAERVLEHPERYSHITLLAVFYSAFNFRTDIALGVWHFAEWKSGMRPFFASLREDGIDFPEGVSVDDVEQFIADNPGGFLHVVRNWSGGTEIDREALALTLDSDI</sequence>
<evidence type="ECO:0000313" key="1">
    <source>
        <dbReference type="EMBL" id="QQL43697.1"/>
    </source>
</evidence>
<dbReference type="AlphaFoldDB" id="A0A6B3L1W7"/>
<proteinExistence type="predicted"/>
<name>A0A6B3L1W7_9BACT</name>
<keyword evidence="2" id="KW-1185">Reference proteome</keyword>
<dbReference type="RefSeq" id="WP_164361566.1">
    <property type="nucleotide sequence ID" value="NZ_CP066776.1"/>
</dbReference>
<dbReference type="Proteomes" id="UP000475117">
    <property type="component" value="Chromosome"/>
</dbReference>
<accession>A0A6B3L1W7</accession>
<gene>
    <name evidence="1" type="ORF">G3M56_007230</name>
</gene>
<reference evidence="1 2" key="1">
    <citation type="submission" date="2020-12" db="EMBL/GenBank/DDBJ databases">
        <title>Sulforoseuscoccus oceanibium gen. nov., sp. nov., a representative of the phylum Verrucomicrobia with special cytoplasmic membrane, and proposal of Sulforoseuscoccusaceae fam. nov.</title>
        <authorList>
            <person name="Xi F."/>
        </authorList>
    </citation>
    <scope>NUCLEOTIDE SEQUENCE [LARGE SCALE GENOMIC DNA]</scope>
    <source>
        <strain evidence="1 2">T37</strain>
    </source>
</reference>